<proteinExistence type="predicted"/>
<dbReference type="Gene3D" id="2.160.20.160">
    <property type="match status" value="1"/>
</dbReference>
<feature type="compositionally biased region" description="Gly residues" evidence="1">
    <location>
        <begin position="1"/>
        <end position="10"/>
    </location>
</feature>
<evidence type="ECO:0000313" key="3">
    <source>
        <dbReference type="EMBL" id="TJZ87132.1"/>
    </source>
</evidence>
<dbReference type="AlphaFoldDB" id="A0A4U0QZR5"/>
<gene>
    <name evidence="3" type="ORF">FA740_02460</name>
</gene>
<organism evidence="3 4">
    <name type="scientific">Paracoccus hibiscisoli</name>
    <dbReference type="NCBI Taxonomy" id="2023261"/>
    <lineage>
        <taxon>Bacteria</taxon>
        <taxon>Pseudomonadati</taxon>
        <taxon>Pseudomonadota</taxon>
        <taxon>Alphaproteobacteria</taxon>
        <taxon>Rhodobacterales</taxon>
        <taxon>Paracoccaceae</taxon>
        <taxon>Paracoccus</taxon>
    </lineage>
</organism>
<dbReference type="Pfam" id="PF13403">
    <property type="entry name" value="Hint_2"/>
    <property type="match status" value="1"/>
</dbReference>
<evidence type="ECO:0000259" key="2">
    <source>
        <dbReference type="Pfam" id="PF13403"/>
    </source>
</evidence>
<sequence>MANINGGSGNDGATVVQGTDANGTPLTVRAVTVTNTPGVNLSGTNSGSSRSEFDVNMGSGNDTLVGQNMVWVDERSRPDIRFDEISMGLGNDSVSLFRSAFRSIDMGSGNDTLVLELSGGRSVNMGTGNDEVRLGGNPDATVSDAELAQKAGQPTLALDGGNGIDTLNLQGSWTLTLSSGNVTMDTNGDGVSDRITNVYSNSDVRFIIGYPTVLSGAVDFGTATLANGTTIPNRVLFSNFELINAVCFTAGTLVDTPKGQVAIETLREGDLVITRNGPKALSWIGKRTLDSIDLAGNPKLLPVRVPAGAFGNGLPTRDVSFSPQHRVVIRSSIAERMFGSSEVLVSVKQLVGVNGIDVDGDVRSVQYFHLMFQDHQILSVEGIEAESLYPGKQAISFLTQDQLTELRAIFPNFDALVEADAPAASAIPFLKGRESRTLAARHAKNDRPLYA</sequence>
<feature type="region of interest" description="Disordered" evidence="1">
    <location>
        <begin position="1"/>
        <end position="21"/>
    </location>
</feature>
<dbReference type="OrthoDB" id="6305173at2"/>
<name>A0A4U0QZR5_9RHOB</name>
<dbReference type="InterPro" id="IPR036844">
    <property type="entry name" value="Hint_dom_sf"/>
</dbReference>
<dbReference type="InterPro" id="IPR028992">
    <property type="entry name" value="Hedgehog/Intein_dom"/>
</dbReference>
<dbReference type="PRINTS" id="PR00313">
    <property type="entry name" value="CABNDNGRPT"/>
</dbReference>
<dbReference type="RefSeq" id="WP_136855189.1">
    <property type="nucleotide sequence ID" value="NZ_SUNH01000004.1"/>
</dbReference>
<feature type="domain" description="Hedgehog/Intein (Hint)" evidence="2">
    <location>
        <begin position="246"/>
        <end position="391"/>
    </location>
</feature>
<evidence type="ECO:0000256" key="1">
    <source>
        <dbReference type="SAM" id="MobiDB-lite"/>
    </source>
</evidence>
<accession>A0A4U0QZR5</accession>
<reference evidence="3 4" key="1">
    <citation type="submission" date="2019-04" db="EMBL/GenBank/DDBJ databases">
        <authorList>
            <person name="Li J."/>
        </authorList>
    </citation>
    <scope>NUCLEOTIDE SEQUENCE [LARGE SCALE GENOMIC DNA]</scope>
    <source>
        <strain evidence="3 4">CCTCC AB2016182</strain>
    </source>
</reference>
<keyword evidence="4" id="KW-1185">Reference proteome</keyword>
<dbReference type="SUPFAM" id="SSF51294">
    <property type="entry name" value="Hedgehog/intein (Hint) domain"/>
    <property type="match status" value="1"/>
</dbReference>
<protein>
    <submittedName>
        <fullName evidence="3">Hint domain-containing protein</fullName>
    </submittedName>
</protein>
<dbReference type="EMBL" id="SUNH01000004">
    <property type="protein sequence ID" value="TJZ87132.1"/>
    <property type="molecule type" value="Genomic_DNA"/>
</dbReference>
<evidence type="ECO:0000313" key="4">
    <source>
        <dbReference type="Proteomes" id="UP000306223"/>
    </source>
</evidence>
<dbReference type="Gene3D" id="2.170.16.10">
    <property type="entry name" value="Hedgehog/Intein (Hint) domain"/>
    <property type="match status" value="1"/>
</dbReference>
<comment type="caution">
    <text evidence="3">The sequence shown here is derived from an EMBL/GenBank/DDBJ whole genome shotgun (WGS) entry which is preliminary data.</text>
</comment>
<dbReference type="Proteomes" id="UP000306223">
    <property type="component" value="Unassembled WGS sequence"/>
</dbReference>